<protein>
    <submittedName>
        <fullName evidence="5">MarR family transcriptional regulator</fullName>
    </submittedName>
</protein>
<dbReference type="PROSITE" id="PS50995">
    <property type="entry name" value="HTH_MARR_2"/>
    <property type="match status" value="1"/>
</dbReference>
<evidence type="ECO:0000256" key="1">
    <source>
        <dbReference type="ARBA" id="ARBA00023015"/>
    </source>
</evidence>
<name>A0A6L4WNE3_9BACT</name>
<reference evidence="7 8" key="1">
    <citation type="submission" date="2019-10" db="EMBL/GenBank/DDBJ databases">
        <title>Poseidonibacter ostreae sp. nov., isolated from the gut of the Ostrea denselamellosa.</title>
        <authorList>
            <person name="Choi A."/>
        </authorList>
    </citation>
    <scope>NUCLEOTIDE SEQUENCE [LARGE SCALE GENOMIC DNA]</scope>
    <source>
        <strain evidence="5 8">SJOD-M-33</strain>
        <strain evidence="6 7">SJOD-M-5</strain>
    </source>
</reference>
<feature type="domain" description="HTH marR-type" evidence="4">
    <location>
        <begin position="58"/>
        <end position="190"/>
    </location>
</feature>
<comment type="caution">
    <text evidence="5">The sequence shown here is derived from an EMBL/GenBank/DDBJ whole genome shotgun (WGS) entry which is preliminary data.</text>
</comment>
<dbReference type="PANTHER" id="PTHR42756">
    <property type="entry name" value="TRANSCRIPTIONAL REGULATOR, MARR"/>
    <property type="match status" value="1"/>
</dbReference>
<evidence type="ECO:0000313" key="6">
    <source>
        <dbReference type="EMBL" id="KAB7890975.1"/>
    </source>
</evidence>
<organism evidence="5 8">
    <name type="scientific">Poseidonibacter ostreae</name>
    <dbReference type="NCBI Taxonomy" id="2654171"/>
    <lineage>
        <taxon>Bacteria</taxon>
        <taxon>Pseudomonadati</taxon>
        <taxon>Campylobacterota</taxon>
        <taxon>Epsilonproteobacteria</taxon>
        <taxon>Campylobacterales</taxon>
        <taxon>Arcobacteraceae</taxon>
        <taxon>Poseidonibacter</taxon>
    </lineage>
</organism>
<dbReference type="Gene3D" id="1.10.10.10">
    <property type="entry name" value="Winged helix-like DNA-binding domain superfamily/Winged helix DNA-binding domain"/>
    <property type="match status" value="1"/>
</dbReference>
<keyword evidence="1" id="KW-0805">Transcription regulation</keyword>
<gene>
    <name evidence="6" type="ORF">GBG18_07875</name>
    <name evidence="5" type="ORF">GBG19_15345</name>
</gene>
<accession>A0A6L4WNE3</accession>
<evidence type="ECO:0000313" key="8">
    <source>
        <dbReference type="Proteomes" id="UP000472839"/>
    </source>
</evidence>
<dbReference type="Proteomes" id="UP000461010">
    <property type="component" value="Unassembled WGS sequence"/>
</dbReference>
<dbReference type="Proteomes" id="UP000472839">
    <property type="component" value="Unassembled WGS sequence"/>
</dbReference>
<dbReference type="SMART" id="SM00347">
    <property type="entry name" value="HTH_MARR"/>
    <property type="match status" value="1"/>
</dbReference>
<dbReference type="PANTHER" id="PTHR42756:SF1">
    <property type="entry name" value="TRANSCRIPTIONAL REPRESSOR OF EMRAB OPERON"/>
    <property type="match status" value="1"/>
</dbReference>
<dbReference type="EMBL" id="WFKK01000074">
    <property type="protein sequence ID" value="KAB7884752.1"/>
    <property type="molecule type" value="Genomic_DNA"/>
</dbReference>
<keyword evidence="7" id="KW-1185">Reference proteome</keyword>
<dbReference type="PRINTS" id="PR00598">
    <property type="entry name" value="HTHMARR"/>
</dbReference>
<keyword evidence="2" id="KW-0238">DNA-binding</keyword>
<dbReference type="InterPro" id="IPR000835">
    <property type="entry name" value="HTH_MarR-typ"/>
</dbReference>
<evidence type="ECO:0000313" key="7">
    <source>
        <dbReference type="Proteomes" id="UP000461010"/>
    </source>
</evidence>
<dbReference type="Pfam" id="PF12802">
    <property type="entry name" value="MarR_2"/>
    <property type="match status" value="1"/>
</dbReference>
<dbReference type="EMBL" id="WFKJ01000020">
    <property type="protein sequence ID" value="KAB7890975.1"/>
    <property type="molecule type" value="Genomic_DNA"/>
</dbReference>
<evidence type="ECO:0000256" key="2">
    <source>
        <dbReference type="ARBA" id="ARBA00023125"/>
    </source>
</evidence>
<sequence length="190" mass="22205">MKLYSFEYTRLPLFKSFYILRILMKFDLHSLIYISCLKGCICNNCICNKRKLMNHALKNSIAYRFIRGANRVNKTLNKKLNPYNIAIEQRATLEIIKFEPNVNQVRIAKLLGKDKTTISRSLNSLEKKGLIKKSETIEDKRHNKVELTKSGESILEDTIDEVTSFRESLNKKLTAHEVEMFFKIVDKLEL</sequence>
<dbReference type="InterPro" id="IPR023187">
    <property type="entry name" value="Tscrpt_reg_MarR-type_CS"/>
</dbReference>
<dbReference type="GO" id="GO:0003677">
    <property type="term" value="F:DNA binding"/>
    <property type="evidence" value="ECO:0007669"/>
    <property type="project" value="UniProtKB-KW"/>
</dbReference>
<evidence type="ECO:0000313" key="5">
    <source>
        <dbReference type="EMBL" id="KAB7884752.1"/>
    </source>
</evidence>
<dbReference type="AlphaFoldDB" id="A0A6L4WNE3"/>
<evidence type="ECO:0000259" key="4">
    <source>
        <dbReference type="PROSITE" id="PS50995"/>
    </source>
</evidence>
<dbReference type="GO" id="GO:0003700">
    <property type="term" value="F:DNA-binding transcription factor activity"/>
    <property type="evidence" value="ECO:0007669"/>
    <property type="project" value="InterPro"/>
</dbReference>
<dbReference type="InterPro" id="IPR036390">
    <property type="entry name" value="WH_DNA-bd_sf"/>
</dbReference>
<dbReference type="PROSITE" id="PS01117">
    <property type="entry name" value="HTH_MARR_1"/>
    <property type="match status" value="1"/>
</dbReference>
<dbReference type="SUPFAM" id="SSF46785">
    <property type="entry name" value="Winged helix' DNA-binding domain"/>
    <property type="match status" value="1"/>
</dbReference>
<dbReference type="InterPro" id="IPR036388">
    <property type="entry name" value="WH-like_DNA-bd_sf"/>
</dbReference>
<evidence type="ECO:0000256" key="3">
    <source>
        <dbReference type="ARBA" id="ARBA00023163"/>
    </source>
</evidence>
<keyword evidence="3" id="KW-0804">Transcription</keyword>
<proteinExistence type="predicted"/>